<keyword evidence="2 5" id="KW-0812">Transmembrane</keyword>
<dbReference type="Proteomes" id="UP000598360">
    <property type="component" value="Unassembled WGS sequence"/>
</dbReference>
<keyword evidence="8" id="KW-1185">Reference proteome</keyword>
<evidence type="ECO:0000313" key="7">
    <source>
        <dbReference type="EMBL" id="MBE9376299.1"/>
    </source>
</evidence>
<organism evidence="7 8">
    <name type="scientific">Saccharopolyspora montiporae</name>
    <dbReference type="NCBI Taxonomy" id="2781240"/>
    <lineage>
        <taxon>Bacteria</taxon>
        <taxon>Bacillati</taxon>
        <taxon>Actinomycetota</taxon>
        <taxon>Actinomycetes</taxon>
        <taxon>Pseudonocardiales</taxon>
        <taxon>Pseudonocardiaceae</taxon>
        <taxon>Saccharopolyspora</taxon>
    </lineage>
</organism>
<dbReference type="Gene3D" id="1.20.1250.20">
    <property type="entry name" value="MFS general substrate transporter like domains"/>
    <property type="match status" value="2"/>
</dbReference>
<dbReference type="GO" id="GO:0005886">
    <property type="term" value="C:plasma membrane"/>
    <property type="evidence" value="ECO:0007669"/>
    <property type="project" value="UniProtKB-SubCell"/>
</dbReference>
<feature type="transmembrane region" description="Helical" evidence="5">
    <location>
        <begin position="51"/>
        <end position="70"/>
    </location>
</feature>
<dbReference type="PANTHER" id="PTHR23514">
    <property type="entry name" value="BYPASS OF STOP CODON PROTEIN 6"/>
    <property type="match status" value="1"/>
</dbReference>
<evidence type="ECO:0000256" key="1">
    <source>
        <dbReference type="ARBA" id="ARBA00004651"/>
    </source>
</evidence>
<accession>A0A929G1H1</accession>
<feature type="transmembrane region" description="Helical" evidence="5">
    <location>
        <begin position="247"/>
        <end position="267"/>
    </location>
</feature>
<evidence type="ECO:0000256" key="4">
    <source>
        <dbReference type="ARBA" id="ARBA00023136"/>
    </source>
</evidence>
<feature type="transmembrane region" description="Helical" evidence="5">
    <location>
        <begin position="279"/>
        <end position="298"/>
    </location>
</feature>
<dbReference type="GO" id="GO:0022857">
    <property type="term" value="F:transmembrane transporter activity"/>
    <property type="evidence" value="ECO:0007669"/>
    <property type="project" value="InterPro"/>
</dbReference>
<dbReference type="AlphaFoldDB" id="A0A929G1H1"/>
<proteinExistence type="predicted"/>
<sequence>MAEPGATARPVRARAAVAALFLTNGATYAGLVPRFPDLKDALALSNAEFGAAIAAFPLGSLLAGPLAALVQRRWGSAAVSVWCSVLLAADLVLVAVAGWWWALAGALLVAGALDAIVDVAMNAHGLRVQRRYGRSIVNSLHGLWSLGAIIGGITGSLAAGAAVPLPLHLCAAAVVLAAVAVLTRGFLLPGDDRGEQPEAGHGHRIPGRRLVGVLVALGMLCAAAALVEDTAASWGAVYLREELSAAPALAGMVFVALQAAQMAGRFSGDRVVHRFGPRAVARCGGVLVLLGTGSALLWPSPLGTIAGFAVAGCGIATLIPAGMHAADELPGLPPGTGLAVVGWVYRIGILSGPPVVGLLADAYSLRAGLLVVPVAGLLVLLLAVNLPTGRPTASGRDRS</sequence>
<name>A0A929G1H1_9PSEU</name>
<keyword evidence="4 5" id="KW-0472">Membrane</keyword>
<gene>
    <name evidence="7" type="ORF">IQ251_17760</name>
</gene>
<keyword evidence="3 5" id="KW-1133">Transmembrane helix</keyword>
<dbReference type="InterPro" id="IPR036259">
    <property type="entry name" value="MFS_trans_sf"/>
</dbReference>
<reference evidence="7" key="1">
    <citation type="submission" date="2020-10" db="EMBL/GenBank/DDBJ databases">
        <title>Diversity and distribution of actinomycetes associated with coral in the coast of Hainan.</title>
        <authorList>
            <person name="Li F."/>
        </authorList>
    </citation>
    <scope>NUCLEOTIDE SEQUENCE</scope>
    <source>
        <strain evidence="7">HNM0983</strain>
    </source>
</reference>
<evidence type="ECO:0000259" key="6">
    <source>
        <dbReference type="PROSITE" id="PS50850"/>
    </source>
</evidence>
<evidence type="ECO:0000313" key="8">
    <source>
        <dbReference type="Proteomes" id="UP000598360"/>
    </source>
</evidence>
<feature type="transmembrane region" description="Helical" evidence="5">
    <location>
        <begin position="142"/>
        <end position="159"/>
    </location>
</feature>
<feature type="transmembrane region" description="Helical" evidence="5">
    <location>
        <begin position="165"/>
        <end position="188"/>
    </location>
</feature>
<comment type="caution">
    <text evidence="7">The sequence shown here is derived from an EMBL/GenBank/DDBJ whole genome shotgun (WGS) entry which is preliminary data.</text>
</comment>
<feature type="transmembrane region" description="Helical" evidence="5">
    <location>
        <begin position="365"/>
        <end position="386"/>
    </location>
</feature>
<evidence type="ECO:0000256" key="3">
    <source>
        <dbReference type="ARBA" id="ARBA00022989"/>
    </source>
</evidence>
<feature type="transmembrane region" description="Helical" evidence="5">
    <location>
        <begin position="209"/>
        <end position="227"/>
    </location>
</feature>
<protein>
    <submittedName>
        <fullName evidence="7">MFS transporter</fullName>
    </submittedName>
</protein>
<feature type="transmembrane region" description="Helical" evidence="5">
    <location>
        <begin position="338"/>
        <end position="359"/>
    </location>
</feature>
<dbReference type="SUPFAM" id="SSF103473">
    <property type="entry name" value="MFS general substrate transporter"/>
    <property type="match status" value="1"/>
</dbReference>
<dbReference type="InterPro" id="IPR051788">
    <property type="entry name" value="MFS_Transporter"/>
</dbReference>
<dbReference type="PANTHER" id="PTHR23514:SF13">
    <property type="entry name" value="INNER MEMBRANE PROTEIN YBJJ"/>
    <property type="match status" value="1"/>
</dbReference>
<feature type="transmembrane region" description="Helical" evidence="5">
    <location>
        <begin position="77"/>
        <end position="94"/>
    </location>
</feature>
<comment type="subcellular location">
    <subcellularLocation>
        <location evidence="1">Cell membrane</location>
        <topology evidence="1">Multi-pass membrane protein</topology>
    </subcellularLocation>
</comment>
<evidence type="ECO:0000256" key="5">
    <source>
        <dbReference type="SAM" id="Phobius"/>
    </source>
</evidence>
<feature type="transmembrane region" description="Helical" evidence="5">
    <location>
        <begin position="100"/>
        <end position="121"/>
    </location>
</feature>
<dbReference type="InterPro" id="IPR011701">
    <property type="entry name" value="MFS"/>
</dbReference>
<evidence type="ECO:0000256" key="2">
    <source>
        <dbReference type="ARBA" id="ARBA00022692"/>
    </source>
</evidence>
<dbReference type="Pfam" id="PF07690">
    <property type="entry name" value="MFS_1"/>
    <property type="match status" value="2"/>
</dbReference>
<feature type="domain" description="Major facilitator superfamily (MFS) profile" evidence="6">
    <location>
        <begin position="178"/>
        <end position="399"/>
    </location>
</feature>
<feature type="transmembrane region" description="Helical" evidence="5">
    <location>
        <begin position="12"/>
        <end position="31"/>
    </location>
</feature>
<dbReference type="EMBL" id="JADEYC010000039">
    <property type="protein sequence ID" value="MBE9376299.1"/>
    <property type="molecule type" value="Genomic_DNA"/>
</dbReference>
<dbReference type="RefSeq" id="WP_193929831.1">
    <property type="nucleotide sequence ID" value="NZ_JADEYC010000039.1"/>
</dbReference>
<dbReference type="InterPro" id="IPR020846">
    <property type="entry name" value="MFS_dom"/>
</dbReference>
<dbReference type="PROSITE" id="PS50850">
    <property type="entry name" value="MFS"/>
    <property type="match status" value="1"/>
</dbReference>
<dbReference type="CDD" id="cd17393">
    <property type="entry name" value="MFS_MosC_like"/>
    <property type="match status" value="1"/>
</dbReference>